<dbReference type="Proteomes" id="UP001320843">
    <property type="component" value="Unassembled WGS sequence"/>
</dbReference>
<evidence type="ECO:0000313" key="2">
    <source>
        <dbReference type="Proteomes" id="UP001320843"/>
    </source>
</evidence>
<dbReference type="Pfam" id="PF10933">
    <property type="entry name" value="DUF2827"/>
    <property type="match status" value="1"/>
</dbReference>
<sequence length="386" mass="44253">MNTSVHDAALLPRSLRIGITIGLHQPNESLWINGIKQNAVYLAKLLQNSRYKHKVTLVNVTDIAVAAGVPWDTTRFATCDFDACKDDLDVMIELGGQVDPARTDYLKSRGTRLVSYCCGFEYIHNAQAILFGRRLWDQVFVNRRYDAIWVIPQVAESSLSFFEAYRRRPARVVPFVWDPMFLEAAAQNLPEGGRYRPRNMPKRLTVMEPNRDITKFCLYPVLIAEALYRRSPHAVAHLHVTNAQGLAESSPEFVGLMRELDIVRDGKASFVGRYETPQFLSEFTDVVISHQWLNPLNYFYFDVCWQGYPLVHNAALCPELGYYYDGNDIEQGRHQLVRAVVGHDRRWLDYLARQREVIGAYCADNPRLAAEYDELLFGLYKAPLLV</sequence>
<name>A0ABT3DTM6_9XANT</name>
<dbReference type="InterPro" id="IPR021234">
    <property type="entry name" value="DUF2827"/>
</dbReference>
<evidence type="ECO:0000313" key="1">
    <source>
        <dbReference type="EMBL" id="MCW0398828.1"/>
    </source>
</evidence>
<gene>
    <name evidence="1" type="ORF">NB700_001384</name>
</gene>
<keyword evidence="2" id="KW-1185">Reference proteome</keyword>
<proteinExistence type="predicted"/>
<comment type="caution">
    <text evidence="1">The sequence shown here is derived from an EMBL/GenBank/DDBJ whole genome shotgun (WGS) entry which is preliminary data.</text>
</comment>
<accession>A0ABT3DTM6</accession>
<protein>
    <recommendedName>
        <fullName evidence="3">DUF2827 domain-containing protein</fullName>
    </recommendedName>
</protein>
<organism evidence="1 2">
    <name type="scientific">Xanthomonas sacchari</name>
    <dbReference type="NCBI Taxonomy" id="56458"/>
    <lineage>
        <taxon>Bacteria</taxon>
        <taxon>Pseudomonadati</taxon>
        <taxon>Pseudomonadota</taxon>
        <taxon>Gammaproteobacteria</taxon>
        <taxon>Lysobacterales</taxon>
        <taxon>Lysobacteraceae</taxon>
        <taxon>Xanthomonas</taxon>
    </lineage>
</organism>
<dbReference type="EMBL" id="JANFWR010000007">
    <property type="protein sequence ID" value="MCW0398828.1"/>
    <property type="molecule type" value="Genomic_DNA"/>
</dbReference>
<reference evidence="1 2" key="1">
    <citation type="submission" date="2022-06" db="EMBL/GenBank/DDBJ databases">
        <title>Dynamics of rice microbiomes reveals core vertical transmitted seed endophytes.</title>
        <authorList>
            <person name="Liao K."/>
            <person name="Zhang X."/>
        </authorList>
    </citation>
    <scope>NUCLEOTIDE SEQUENCE [LARGE SCALE GENOMIC DNA]</scope>
    <source>
        <strain evidence="1 2">YT10-10-1</strain>
    </source>
</reference>
<dbReference type="RefSeq" id="WP_267082212.1">
    <property type="nucleotide sequence ID" value="NZ_CP099530.1"/>
</dbReference>
<evidence type="ECO:0008006" key="3">
    <source>
        <dbReference type="Google" id="ProtNLM"/>
    </source>
</evidence>